<dbReference type="EMBL" id="VSSQ01094763">
    <property type="protein sequence ID" value="MPN39134.1"/>
    <property type="molecule type" value="Genomic_DNA"/>
</dbReference>
<feature type="transmembrane region" description="Helical" evidence="1">
    <location>
        <begin position="49"/>
        <end position="68"/>
    </location>
</feature>
<keyword evidence="1" id="KW-0472">Membrane</keyword>
<feature type="transmembrane region" description="Helical" evidence="1">
    <location>
        <begin position="20"/>
        <end position="37"/>
    </location>
</feature>
<organism evidence="2">
    <name type="scientific">bioreactor metagenome</name>
    <dbReference type="NCBI Taxonomy" id="1076179"/>
    <lineage>
        <taxon>unclassified sequences</taxon>
        <taxon>metagenomes</taxon>
        <taxon>ecological metagenomes</taxon>
    </lineage>
</organism>
<gene>
    <name evidence="2" type="ORF">SDC9_186662</name>
</gene>
<name>A0A645HSK4_9ZZZZ</name>
<proteinExistence type="predicted"/>
<evidence type="ECO:0000313" key="2">
    <source>
        <dbReference type="EMBL" id="MPN39134.1"/>
    </source>
</evidence>
<evidence type="ECO:0000256" key="1">
    <source>
        <dbReference type="SAM" id="Phobius"/>
    </source>
</evidence>
<keyword evidence="1" id="KW-0812">Transmembrane</keyword>
<keyword evidence="1" id="KW-1133">Transmembrane helix</keyword>
<comment type="caution">
    <text evidence="2">The sequence shown here is derived from an EMBL/GenBank/DDBJ whole genome shotgun (WGS) entry which is preliminary data.</text>
</comment>
<sequence>MPTILGATIGYFVGNMSDVAMALTTSAVAGIILYMIFEEILPKGAAILKTRLTTVFTLLGIIIGIVAISG</sequence>
<reference evidence="2" key="1">
    <citation type="submission" date="2019-08" db="EMBL/GenBank/DDBJ databases">
        <authorList>
            <person name="Kucharzyk K."/>
            <person name="Murdoch R.W."/>
            <person name="Higgins S."/>
            <person name="Loffler F."/>
        </authorList>
    </citation>
    <scope>NUCLEOTIDE SEQUENCE</scope>
</reference>
<protein>
    <recommendedName>
        <fullName evidence="3">Zinc transporter ZupT</fullName>
    </recommendedName>
</protein>
<accession>A0A645HSK4</accession>
<evidence type="ECO:0008006" key="3">
    <source>
        <dbReference type="Google" id="ProtNLM"/>
    </source>
</evidence>
<dbReference type="AlphaFoldDB" id="A0A645HSK4"/>